<evidence type="ECO:0000313" key="9">
    <source>
        <dbReference type="Proteomes" id="UP000663828"/>
    </source>
</evidence>
<dbReference type="GO" id="GO:0008878">
    <property type="term" value="F:glucose-1-phosphate adenylyltransferase activity"/>
    <property type="evidence" value="ECO:0007669"/>
    <property type="project" value="InterPro"/>
</dbReference>
<reference evidence="8" key="1">
    <citation type="submission" date="2021-02" db="EMBL/GenBank/DDBJ databases">
        <authorList>
            <person name="Nowell W R."/>
        </authorList>
    </citation>
    <scope>NUCLEOTIDE SEQUENCE</scope>
</reference>
<evidence type="ECO:0008006" key="10">
    <source>
        <dbReference type="Google" id="ProtNLM"/>
    </source>
</evidence>
<dbReference type="EMBL" id="CAJNOR010002750">
    <property type="protein sequence ID" value="CAF1335717.1"/>
    <property type="molecule type" value="Genomic_DNA"/>
</dbReference>
<accession>A0A815G908</accession>
<dbReference type="InterPro" id="IPR005835">
    <property type="entry name" value="NTP_transferase_dom"/>
</dbReference>
<dbReference type="Gene3D" id="3.90.550.10">
    <property type="entry name" value="Spore Coat Polysaccharide Biosynthesis Protein SpsA, Chain A"/>
    <property type="match status" value="1"/>
</dbReference>
<evidence type="ECO:0000256" key="5">
    <source>
        <dbReference type="SAM" id="MobiDB-lite"/>
    </source>
</evidence>
<organism evidence="8 9">
    <name type="scientific">Adineta ricciae</name>
    <name type="common">Rotifer</name>
    <dbReference type="NCBI Taxonomy" id="249248"/>
    <lineage>
        <taxon>Eukaryota</taxon>
        <taxon>Metazoa</taxon>
        <taxon>Spiralia</taxon>
        <taxon>Gnathifera</taxon>
        <taxon>Rotifera</taxon>
        <taxon>Eurotatoria</taxon>
        <taxon>Bdelloidea</taxon>
        <taxon>Adinetida</taxon>
        <taxon>Adinetidae</taxon>
        <taxon>Adineta</taxon>
    </lineage>
</organism>
<keyword evidence="3" id="KW-0548">Nucleotidyltransferase</keyword>
<dbReference type="Proteomes" id="UP000663828">
    <property type="component" value="Unassembled WGS sequence"/>
</dbReference>
<dbReference type="PANTHER" id="PTHR43523">
    <property type="entry name" value="GLUCOSE-1-PHOSPHATE ADENYLYLTRANSFERASE-RELATED"/>
    <property type="match status" value="1"/>
</dbReference>
<feature type="domain" description="Glucose-1-phosphate adenylyltransferase/Bifunctional protein GlmU-like C-terminal hexapeptide" evidence="7">
    <location>
        <begin position="360"/>
        <end position="432"/>
    </location>
</feature>
<gene>
    <name evidence="8" type="ORF">XAT740_LOCUS30677</name>
</gene>
<dbReference type="PANTHER" id="PTHR43523:SF2">
    <property type="entry name" value="GLUCOSE-1-PHOSPHATE ADENYLYLTRANSFERASE"/>
    <property type="match status" value="1"/>
</dbReference>
<comment type="caution">
    <text evidence="8">The sequence shown here is derived from an EMBL/GenBank/DDBJ whole genome shotgun (WGS) entry which is preliminary data.</text>
</comment>
<dbReference type="SUPFAM" id="SSF53448">
    <property type="entry name" value="Nucleotide-diphospho-sugar transferases"/>
    <property type="match status" value="1"/>
</dbReference>
<evidence type="ECO:0000256" key="4">
    <source>
        <dbReference type="ARBA" id="ARBA00023056"/>
    </source>
</evidence>
<feature type="domain" description="Nucleotidyl transferase" evidence="6">
    <location>
        <begin position="42"/>
        <end position="115"/>
    </location>
</feature>
<proteinExistence type="inferred from homology"/>
<dbReference type="InterPro" id="IPR011004">
    <property type="entry name" value="Trimer_LpxA-like_sf"/>
</dbReference>
<dbReference type="CDD" id="cd04651">
    <property type="entry name" value="LbH_G1P_AT_C"/>
    <property type="match status" value="1"/>
</dbReference>
<evidence type="ECO:0000256" key="1">
    <source>
        <dbReference type="ARBA" id="ARBA00010443"/>
    </source>
</evidence>
<evidence type="ECO:0000259" key="7">
    <source>
        <dbReference type="Pfam" id="PF24894"/>
    </source>
</evidence>
<dbReference type="SUPFAM" id="SSF51161">
    <property type="entry name" value="Trimeric LpxA-like enzymes"/>
    <property type="match status" value="1"/>
</dbReference>
<keyword evidence="9" id="KW-1185">Reference proteome</keyword>
<dbReference type="InterPro" id="IPR029044">
    <property type="entry name" value="Nucleotide-diphossugar_trans"/>
</dbReference>
<keyword evidence="4" id="KW-0320">Glycogen biosynthesis</keyword>
<comment type="similarity">
    <text evidence="1">Belongs to the bacterial/plant glucose-1-phosphate adenylyltransferase family.</text>
</comment>
<name>A0A815G908_ADIRI</name>
<dbReference type="CDD" id="cd02508">
    <property type="entry name" value="ADP_Glucose_PP"/>
    <property type="match status" value="1"/>
</dbReference>
<dbReference type="GO" id="GO:0005978">
    <property type="term" value="P:glycogen biosynthetic process"/>
    <property type="evidence" value="ECO:0007669"/>
    <property type="project" value="UniProtKB-KW"/>
</dbReference>
<dbReference type="AlphaFoldDB" id="A0A815G908"/>
<sequence>MQSRIINKVRSGLETVGLKTHRHGSHAKADESNKHQRSKILALVLAGGEGGRLDVLTEQRAKPAVPFGGTLRLIDFAMSNCRHSHLSDVWIIEQYELHELNEHLANGRPWDMDRTYGGLQILPPFEIHDKDKKKDEKDDGKSKDKDKNGGSKDNDKDKDKDKKENDSDHGGFAEGNADAIYRQRRLLKKFEPDLLVVLSADHVYKLDFRDVIDFHKDQNADVTMVTTKVPEGDSATRFGVVEVSEDGRVTNFEYKPKQPKSDLVLAEIFVYDFRKLMETLDDLAEDGELKDYGEGLLPELVKQGNAWEFRLNSYWRDVGVPESYWKASMDLITKKEELNLDDLEWPILTRSAQRLPAHIHETARFDNSLISPGCTVAGTVIRSILGPGCVVESGATIRDSILFDGVHVEADAIIERSIIDEKVVIGKRSIIGGRSGVGEKKDLTMIGKKVKIAQDTHVPPGERISPEKPKD</sequence>
<feature type="domain" description="Nucleotidyl transferase" evidence="6">
    <location>
        <begin position="173"/>
        <end position="332"/>
    </location>
</feature>
<feature type="region of interest" description="Disordered" evidence="5">
    <location>
        <begin position="127"/>
        <end position="174"/>
    </location>
</feature>
<evidence type="ECO:0000259" key="6">
    <source>
        <dbReference type="Pfam" id="PF00483"/>
    </source>
</evidence>
<dbReference type="InterPro" id="IPR011831">
    <property type="entry name" value="ADP-Glc_PPase"/>
</dbReference>
<evidence type="ECO:0000256" key="3">
    <source>
        <dbReference type="ARBA" id="ARBA00022695"/>
    </source>
</evidence>
<feature type="compositionally biased region" description="Basic and acidic residues" evidence="5">
    <location>
        <begin position="127"/>
        <end position="171"/>
    </location>
</feature>
<keyword evidence="2" id="KW-0808">Transferase</keyword>
<dbReference type="Pfam" id="PF00483">
    <property type="entry name" value="NTP_transferase"/>
    <property type="match status" value="2"/>
</dbReference>
<dbReference type="InterPro" id="IPR056818">
    <property type="entry name" value="GlmU/GlgC-like_hexapep"/>
</dbReference>
<evidence type="ECO:0000313" key="8">
    <source>
        <dbReference type="EMBL" id="CAF1335717.1"/>
    </source>
</evidence>
<protein>
    <recommendedName>
        <fullName evidence="10">Glucose-1-phosphate adenylyltransferase</fullName>
    </recommendedName>
</protein>
<evidence type="ECO:0000256" key="2">
    <source>
        <dbReference type="ARBA" id="ARBA00022679"/>
    </source>
</evidence>
<dbReference type="Pfam" id="PF24894">
    <property type="entry name" value="Hexapep_GlmU"/>
    <property type="match status" value="1"/>
</dbReference>
<dbReference type="Gene3D" id="2.160.10.10">
    <property type="entry name" value="Hexapeptide repeat proteins"/>
    <property type="match status" value="1"/>
</dbReference>